<dbReference type="Pfam" id="PF01535">
    <property type="entry name" value="PPR"/>
    <property type="match status" value="3"/>
</dbReference>
<keyword evidence="7" id="KW-1185">Reference proteome</keyword>
<gene>
    <name evidence="6" type="ORF">CFP56_030977</name>
</gene>
<feature type="compositionally biased region" description="Basic and acidic residues" evidence="4">
    <location>
        <begin position="371"/>
        <end position="380"/>
    </location>
</feature>
<dbReference type="Pfam" id="PF13041">
    <property type="entry name" value="PPR_2"/>
    <property type="match status" value="3"/>
</dbReference>
<dbReference type="PROSITE" id="PS50828">
    <property type="entry name" value="SMR"/>
    <property type="match status" value="1"/>
</dbReference>
<accession>A0AAW0JMX7</accession>
<dbReference type="InterPro" id="IPR011990">
    <property type="entry name" value="TPR-like_helical_dom_sf"/>
</dbReference>
<dbReference type="SUPFAM" id="SSF81901">
    <property type="entry name" value="HCP-like"/>
    <property type="match status" value="1"/>
</dbReference>
<dbReference type="PROSITE" id="PS51375">
    <property type="entry name" value="PPR"/>
    <property type="match status" value="8"/>
</dbReference>
<feature type="domain" description="Smr" evidence="5">
    <location>
        <begin position="898"/>
        <end position="979"/>
    </location>
</feature>
<dbReference type="SUPFAM" id="SSF160443">
    <property type="entry name" value="SMR domain-like"/>
    <property type="match status" value="1"/>
</dbReference>
<dbReference type="InterPro" id="IPR036063">
    <property type="entry name" value="Smr_dom_sf"/>
</dbReference>
<dbReference type="Gene3D" id="3.30.1370.110">
    <property type="match status" value="1"/>
</dbReference>
<feature type="repeat" description="PPR" evidence="3">
    <location>
        <begin position="537"/>
        <end position="571"/>
    </location>
</feature>
<feature type="repeat" description="PPR" evidence="3">
    <location>
        <begin position="676"/>
        <end position="710"/>
    </location>
</feature>
<evidence type="ECO:0000313" key="6">
    <source>
        <dbReference type="EMBL" id="KAK7827611.1"/>
    </source>
</evidence>
<comment type="caution">
    <text evidence="6">The sequence shown here is derived from an EMBL/GenBank/DDBJ whole genome shotgun (WGS) entry which is preliminary data.</text>
</comment>
<feature type="repeat" description="PPR" evidence="3">
    <location>
        <begin position="607"/>
        <end position="641"/>
    </location>
</feature>
<sequence length="998" mass="110191">SSVTPRLTSVPHSLFSLSLSLPSPQLAWKKHTSGFKVERGEPPSFSVSLSLSVSLFIGRPRKPFSIQDYFGLGDGFQQHLDDGKEENQSKRKLSYGKIISERSWHFVLLEVVGTTEGSVQVLLCFQMLRAKQISNLSSSARSFFFNGSRCGAADGSSCTCSDDETCVSRVQRKRNEVLLAQKPSALVSTPSGRVGTLISGESVRVIGPQKAENVDHASPLKQVVSAPSSLGRSDCVSYAIVTDSAQKDLVQSPLIADQFVKAGIAAVTFLSDMVNYKIPLSDGNGILNSPMNCMVDPTRPLSGIKSSNVRHIKRENFSSVHPKPSAPIAAGSNHATNNNATRGKGDKSNIVNGLRHVQYTGSGNSVASHRIPSDNHEKTVPQRGRAHSNHFTSNFKSNVQTSDTGIVASSSRGFNKPPRDMKMATGIAPIRRPVANTGHVAESVHNILQQLKWGPAAEKALGNLRCSMDAFQANQILKKLQDHSVALGFFNWLKQQPGFKHDGHTYTTMVGILGRARQFAAINRLLDQMVKDGCQPNVVTYNRLIHSYGRANYLKEALSVFNQMQEVGCEPDRVTYCTLIDIHAKAGYLDVAMCMYERMLEAGLSPDTFTYSVIINCLGKAGNLTAAHKLFCEMRDHGCVPNLVTYNIMIALQAKARNYETALNLYRDMKKGFEPDKVSYSIVMEVLGHCGYLEEAEAVFVEMKRKNWVPDEPVYGLLVDLWGKAGNVEKAWQWYQSMLYAGLRPNVPTCNSMLSAFLRVHRLPDAYNLLQSMVGLGLNPSLQTYTLLLSCCTEAQSSYDMGFCCELMSITRHPAHSFLQSMPASGPDGQNVREHVSHFLDMMHTEDRESKRGLVDAVVDFLHKSGLKEEAGSVWEVAAQKNVYPDAVREKSACYWLINLHVMSDGTAVTALSRTLAWFRRQMLVSGIGPHRIDIVTGWGRRSKVTGISLVRQAVQELLSIFSFPFFTENGNSGCFVGCGEPLNRWLLQSYVERMHLL</sequence>
<reference evidence="6 7" key="1">
    <citation type="journal article" date="2018" name="Sci. Data">
        <title>The draft genome sequence of cork oak.</title>
        <authorList>
            <person name="Ramos A.M."/>
            <person name="Usie A."/>
            <person name="Barbosa P."/>
            <person name="Barros P.M."/>
            <person name="Capote T."/>
            <person name="Chaves I."/>
            <person name="Simoes F."/>
            <person name="Abreu I."/>
            <person name="Carrasquinho I."/>
            <person name="Faro C."/>
            <person name="Guimaraes J.B."/>
            <person name="Mendonca D."/>
            <person name="Nobrega F."/>
            <person name="Rodrigues L."/>
            <person name="Saibo N.J.M."/>
            <person name="Varela M.C."/>
            <person name="Egas C."/>
            <person name="Matos J."/>
            <person name="Miguel C.M."/>
            <person name="Oliveira M.M."/>
            <person name="Ricardo C.P."/>
            <person name="Goncalves S."/>
        </authorList>
    </citation>
    <scope>NUCLEOTIDE SEQUENCE [LARGE SCALE GENOMIC DNA]</scope>
    <source>
        <strain evidence="7">cv. HL8</strain>
    </source>
</reference>
<feature type="region of interest" description="Disordered" evidence="4">
    <location>
        <begin position="361"/>
        <end position="382"/>
    </location>
</feature>
<evidence type="ECO:0000256" key="3">
    <source>
        <dbReference type="PROSITE-ProRule" id="PRU00708"/>
    </source>
</evidence>
<protein>
    <submittedName>
        <fullName evidence="6">Pentatricopeptide repeat-containing protein</fullName>
    </submittedName>
</protein>
<feature type="repeat" description="PPR" evidence="3">
    <location>
        <begin position="746"/>
        <end position="780"/>
    </location>
</feature>
<keyword evidence="2" id="KW-0677">Repeat</keyword>
<name>A0AAW0JMX7_QUESU</name>
<evidence type="ECO:0000256" key="1">
    <source>
        <dbReference type="ARBA" id="ARBA00007626"/>
    </source>
</evidence>
<organism evidence="6 7">
    <name type="scientific">Quercus suber</name>
    <name type="common">Cork oak</name>
    <dbReference type="NCBI Taxonomy" id="58331"/>
    <lineage>
        <taxon>Eukaryota</taxon>
        <taxon>Viridiplantae</taxon>
        <taxon>Streptophyta</taxon>
        <taxon>Embryophyta</taxon>
        <taxon>Tracheophyta</taxon>
        <taxon>Spermatophyta</taxon>
        <taxon>Magnoliopsida</taxon>
        <taxon>eudicotyledons</taxon>
        <taxon>Gunneridae</taxon>
        <taxon>Pentapetalae</taxon>
        <taxon>rosids</taxon>
        <taxon>fabids</taxon>
        <taxon>Fagales</taxon>
        <taxon>Fagaceae</taxon>
        <taxon>Quercus</taxon>
    </lineage>
</organism>
<feature type="region of interest" description="Disordered" evidence="4">
    <location>
        <begin position="315"/>
        <end position="349"/>
    </location>
</feature>
<dbReference type="InterPro" id="IPR002885">
    <property type="entry name" value="PPR_rpt"/>
</dbReference>
<proteinExistence type="inferred from homology"/>
<feature type="repeat" description="PPR" evidence="3">
    <location>
        <begin position="711"/>
        <end position="745"/>
    </location>
</feature>
<evidence type="ECO:0000256" key="4">
    <source>
        <dbReference type="SAM" id="MobiDB-lite"/>
    </source>
</evidence>
<feature type="repeat" description="PPR" evidence="3">
    <location>
        <begin position="502"/>
        <end position="536"/>
    </location>
</feature>
<dbReference type="InterPro" id="IPR002625">
    <property type="entry name" value="Smr_dom"/>
</dbReference>
<dbReference type="EMBL" id="PKMF04000519">
    <property type="protein sequence ID" value="KAK7827611.1"/>
    <property type="molecule type" value="Genomic_DNA"/>
</dbReference>
<dbReference type="AlphaFoldDB" id="A0AAW0JMX7"/>
<evidence type="ECO:0000256" key="2">
    <source>
        <dbReference type="ARBA" id="ARBA00022737"/>
    </source>
</evidence>
<feature type="non-terminal residue" evidence="6">
    <location>
        <position position="1"/>
    </location>
</feature>
<dbReference type="NCBIfam" id="TIGR00756">
    <property type="entry name" value="PPR"/>
    <property type="match status" value="7"/>
</dbReference>
<evidence type="ECO:0000259" key="5">
    <source>
        <dbReference type="PROSITE" id="PS50828"/>
    </source>
</evidence>
<evidence type="ECO:0000313" key="7">
    <source>
        <dbReference type="Proteomes" id="UP000237347"/>
    </source>
</evidence>
<dbReference type="PANTHER" id="PTHR47447:SF17">
    <property type="entry name" value="OS12G0638900 PROTEIN"/>
    <property type="match status" value="1"/>
</dbReference>
<dbReference type="Gene3D" id="1.25.40.10">
    <property type="entry name" value="Tetratricopeptide repeat domain"/>
    <property type="match status" value="3"/>
</dbReference>
<feature type="repeat" description="PPR" evidence="3">
    <location>
        <begin position="642"/>
        <end position="672"/>
    </location>
</feature>
<dbReference type="SMART" id="SM00463">
    <property type="entry name" value="SMR"/>
    <property type="match status" value="1"/>
</dbReference>
<dbReference type="PANTHER" id="PTHR47447">
    <property type="entry name" value="OS03G0856100 PROTEIN"/>
    <property type="match status" value="1"/>
</dbReference>
<feature type="repeat" description="PPR" evidence="3">
    <location>
        <begin position="572"/>
        <end position="606"/>
    </location>
</feature>
<dbReference type="Proteomes" id="UP000237347">
    <property type="component" value="Unassembled WGS sequence"/>
</dbReference>
<comment type="similarity">
    <text evidence="1">Belongs to the PPR family. P subfamily.</text>
</comment>